<keyword evidence="10" id="KW-1185">Reference proteome</keyword>
<comment type="caution">
    <text evidence="7">Lacks conserved residue(s) required for the propagation of feature annotation.</text>
</comment>
<comment type="subcellular location">
    <subcellularLocation>
        <location evidence="1 7">Cell membrane</location>
        <topology evidence="1 7">Multi-pass membrane protein</topology>
    </subcellularLocation>
</comment>
<dbReference type="PANTHER" id="PTHR30353:SF15">
    <property type="entry name" value="INNER MEMBRANE PROTEIN YABI"/>
    <property type="match status" value="1"/>
</dbReference>
<keyword evidence="4 7" id="KW-0812">Transmembrane</keyword>
<dbReference type="GO" id="GO:0005886">
    <property type="term" value="C:plasma membrane"/>
    <property type="evidence" value="ECO:0007669"/>
    <property type="project" value="UniProtKB-SubCell"/>
</dbReference>
<dbReference type="KEGG" id="fil:BN1229_v1_2140"/>
<name>A0A0D6JG56_9HYPH</name>
<feature type="transmembrane region" description="Helical" evidence="7">
    <location>
        <begin position="60"/>
        <end position="81"/>
    </location>
</feature>
<dbReference type="AlphaFoldDB" id="A0A0D6JG56"/>
<evidence type="ECO:0000313" key="10">
    <source>
        <dbReference type="Proteomes" id="UP000033187"/>
    </source>
</evidence>
<protein>
    <submittedName>
        <fullName evidence="9">Cytochrome O ubiquinol oxidase</fullName>
    </submittedName>
</protein>
<comment type="similarity">
    <text evidence="2 7">Belongs to the DedA family.</text>
</comment>
<gene>
    <name evidence="9" type="ORF">YBN1229_v1_2140</name>
</gene>
<evidence type="ECO:0000256" key="1">
    <source>
        <dbReference type="ARBA" id="ARBA00004651"/>
    </source>
</evidence>
<dbReference type="EMBL" id="LN829119">
    <property type="protein sequence ID" value="CPR19383.1"/>
    <property type="molecule type" value="Genomic_DNA"/>
</dbReference>
<feature type="transmembrane region" description="Helical" evidence="7">
    <location>
        <begin position="153"/>
        <end position="170"/>
    </location>
</feature>
<reference evidence="10" key="1">
    <citation type="submission" date="2015-02" db="EMBL/GenBank/DDBJ databases">
        <authorList>
            <person name="Chooi Y.-H."/>
        </authorList>
    </citation>
    <scope>NUCLEOTIDE SEQUENCE [LARGE SCALE GENOMIC DNA]</scope>
    <source>
        <strain evidence="10">strain Y</strain>
    </source>
</reference>
<organism evidence="9 10">
    <name type="scientific">Candidatus Filomicrobium marinum</name>
    <dbReference type="NCBI Taxonomy" id="1608628"/>
    <lineage>
        <taxon>Bacteria</taxon>
        <taxon>Pseudomonadati</taxon>
        <taxon>Pseudomonadota</taxon>
        <taxon>Alphaproteobacteria</taxon>
        <taxon>Hyphomicrobiales</taxon>
        <taxon>Hyphomicrobiaceae</taxon>
        <taxon>Filomicrobium</taxon>
    </lineage>
</organism>
<accession>A0A0D6JG56</accession>
<evidence type="ECO:0000256" key="4">
    <source>
        <dbReference type="ARBA" id="ARBA00022692"/>
    </source>
</evidence>
<keyword evidence="6 7" id="KW-0472">Membrane</keyword>
<evidence type="ECO:0000313" key="9">
    <source>
        <dbReference type="EMBL" id="CPR19383.1"/>
    </source>
</evidence>
<dbReference type="OrthoDB" id="9801622at2"/>
<evidence type="ECO:0000256" key="5">
    <source>
        <dbReference type="ARBA" id="ARBA00022989"/>
    </source>
</evidence>
<dbReference type="Proteomes" id="UP000033187">
    <property type="component" value="Chromosome 1"/>
</dbReference>
<evidence type="ECO:0000256" key="3">
    <source>
        <dbReference type="ARBA" id="ARBA00022475"/>
    </source>
</evidence>
<evidence type="ECO:0000259" key="8">
    <source>
        <dbReference type="Pfam" id="PF09335"/>
    </source>
</evidence>
<evidence type="ECO:0000256" key="2">
    <source>
        <dbReference type="ARBA" id="ARBA00010792"/>
    </source>
</evidence>
<dbReference type="KEGG" id="fiy:BN1229_v1_2140"/>
<dbReference type="RefSeq" id="WP_052743834.1">
    <property type="nucleotide sequence ID" value="NZ_LN829118.1"/>
</dbReference>
<keyword evidence="5 7" id="KW-1133">Transmembrane helix</keyword>
<keyword evidence="3 7" id="KW-1003">Cell membrane</keyword>
<evidence type="ECO:0000256" key="6">
    <source>
        <dbReference type="ARBA" id="ARBA00023136"/>
    </source>
</evidence>
<feature type="transmembrane region" description="Helical" evidence="7">
    <location>
        <begin position="35"/>
        <end position="54"/>
    </location>
</feature>
<dbReference type="Pfam" id="PF09335">
    <property type="entry name" value="VTT_dom"/>
    <property type="match status" value="1"/>
</dbReference>
<dbReference type="InterPro" id="IPR032816">
    <property type="entry name" value="VTT_dom"/>
</dbReference>
<dbReference type="InterPro" id="IPR032818">
    <property type="entry name" value="DedA-like"/>
</dbReference>
<proteinExistence type="inferred from homology"/>
<dbReference type="PANTHER" id="PTHR30353">
    <property type="entry name" value="INNER MEMBRANE PROTEIN DEDA-RELATED"/>
    <property type="match status" value="1"/>
</dbReference>
<evidence type="ECO:0000256" key="7">
    <source>
        <dbReference type="RuleBase" id="RU367016"/>
    </source>
</evidence>
<feature type="domain" description="VTT" evidence="8">
    <location>
        <begin position="40"/>
        <end position="164"/>
    </location>
</feature>
<sequence>MLTEFADSVVTLINENIALVEPIVFALGFAESTMVVSLLVPSSALLVAIGGVHSAAGGEFWSVVLAGGAGAFIGDVITFAIGRYFKDDIRKWWPLSRHPEWYAGTRIYVARWGAPGVIFSKFFGVLRPFVPAIAGAAGMKWAVFLTASPVSCLLWAGAFLAPGYGIGLLFT</sequence>